<protein>
    <submittedName>
        <fullName evidence="2">23767_t:CDS:1</fullName>
    </submittedName>
</protein>
<dbReference type="AlphaFoldDB" id="A0A9N9ND88"/>
<dbReference type="Proteomes" id="UP000789405">
    <property type="component" value="Unassembled WGS sequence"/>
</dbReference>
<dbReference type="EMBL" id="CAJVPY010010822">
    <property type="protein sequence ID" value="CAG8722083.1"/>
    <property type="molecule type" value="Genomic_DNA"/>
</dbReference>
<reference evidence="2" key="1">
    <citation type="submission" date="2021-06" db="EMBL/GenBank/DDBJ databases">
        <authorList>
            <person name="Kallberg Y."/>
            <person name="Tangrot J."/>
            <person name="Rosling A."/>
        </authorList>
    </citation>
    <scope>NUCLEOTIDE SEQUENCE</scope>
    <source>
        <strain evidence="2">MA453B</strain>
    </source>
</reference>
<sequence>VKRFDEKCTIILRTLTSAQIEAVQEMINENFSDGLNAEQVPKALKLTLELVEDMMKDKSEAEEIDKEILEQPIKSTEQPTADMKNIQSTKANEEASKLDNKPNYIKGALSLINCYIEEPGNVNNDDGNETWYFCNNEIPEE</sequence>
<name>A0A9N9ND88_9GLOM</name>
<keyword evidence="3" id="KW-1185">Reference proteome</keyword>
<evidence type="ECO:0000313" key="3">
    <source>
        <dbReference type="Proteomes" id="UP000789405"/>
    </source>
</evidence>
<evidence type="ECO:0000313" key="2">
    <source>
        <dbReference type="EMBL" id="CAG8722083.1"/>
    </source>
</evidence>
<feature type="non-terminal residue" evidence="2">
    <location>
        <position position="141"/>
    </location>
</feature>
<proteinExistence type="predicted"/>
<accession>A0A9N9ND88</accession>
<feature type="compositionally biased region" description="Polar residues" evidence="1">
    <location>
        <begin position="73"/>
        <end position="90"/>
    </location>
</feature>
<comment type="caution">
    <text evidence="2">The sequence shown here is derived from an EMBL/GenBank/DDBJ whole genome shotgun (WGS) entry which is preliminary data.</text>
</comment>
<feature type="region of interest" description="Disordered" evidence="1">
    <location>
        <begin position="72"/>
        <end position="98"/>
    </location>
</feature>
<organism evidence="2 3">
    <name type="scientific">Dentiscutata erythropus</name>
    <dbReference type="NCBI Taxonomy" id="1348616"/>
    <lineage>
        <taxon>Eukaryota</taxon>
        <taxon>Fungi</taxon>
        <taxon>Fungi incertae sedis</taxon>
        <taxon>Mucoromycota</taxon>
        <taxon>Glomeromycotina</taxon>
        <taxon>Glomeromycetes</taxon>
        <taxon>Diversisporales</taxon>
        <taxon>Gigasporaceae</taxon>
        <taxon>Dentiscutata</taxon>
    </lineage>
</organism>
<dbReference type="OrthoDB" id="2461444at2759"/>
<evidence type="ECO:0000256" key="1">
    <source>
        <dbReference type="SAM" id="MobiDB-lite"/>
    </source>
</evidence>
<gene>
    <name evidence="2" type="ORF">DERYTH_LOCUS14400</name>
</gene>